<dbReference type="EMBL" id="AP019304">
    <property type="protein sequence ID" value="BBH08903.1"/>
    <property type="molecule type" value="Genomic_DNA"/>
</dbReference>
<organism evidence="1">
    <name type="scientific">Prunus dulcis</name>
    <name type="common">Almond</name>
    <name type="synonym">Amygdalus dulcis</name>
    <dbReference type="NCBI Taxonomy" id="3755"/>
    <lineage>
        <taxon>Eukaryota</taxon>
        <taxon>Viridiplantae</taxon>
        <taxon>Streptophyta</taxon>
        <taxon>Embryophyta</taxon>
        <taxon>Tracheophyta</taxon>
        <taxon>Spermatophyta</taxon>
        <taxon>Magnoliopsida</taxon>
        <taxon>eudicotyledons</taxon>
        <taxon>Gunneridae</taxon>
        <taxon>Pentapetalae</taxon>
        <taxon>rosids</taxon>
        <taxon>fabids</taxon>
        <taxon>Rosales</taxon>
        <taxon>Rosaceae</taxon>
        <taxon>Amygdaloideae</taxon>
        <taxon>Amygdaleae</taxon>
        <taxon>Prunus</taxon>
    </lineage>
</organism>
<dbReference type="AlphaFoldDB" id="A0A4Y1RYN1"/>
<proteinExistence type="predicted"/>
<accession>A0A4Y1RYN1</accession>
<name>A0A4Y1RYN1_PRUDU</name>
<reference evidence="1" key="1">
    <citation type="journal article" date="2019" name="Science">
        <title>Mutation of a bHLH transcription factor allowed almond domestication.</title>
        <authorList>
            <person name="Sanchez-Perez R."/>
            <person name="Pavan S."/>
            <person name="Mazzeo R."/>
            <person name="Moldovan C."/>
            <person name="Aiese Cigliano R."/>
            <person name="Del Cueto J."/>
            <person name="Ricciardi F."/>
            <person name="Lotti C."/>
            <person name="Ricciardi L."/>
            <person name="Dicenta F."/>
            <person name="Lopez-Marques R.L."/>
            <person name="Lindberg Moller B."/>
        </authorList>
    </citation>
    <scope>NUCLEOTIDE SEQUENCE</scope>
</reference>
<sequence length="66" mass="7616">MGGLCQNFSRESRIFSKWARHWGDVGTKTGFAQLRGKFRGGSYHKDMWLRDNAKLNLDCYLLEASC</sequence>
<protein>
    <submittedName>
        <fullName evidence="1">Uncharacterized protein</fullName>
    </submittedName>
</protein>
<gene>
    <name evidence="1" type="ORF">Prudu_021248</name>
</gene>
<evidence type="ECO:0000313" key="1">
    <source>
        <dbReference type="EMBL" id="BBH08903.1"/>
    </source>
</evidence>